<name>A0A1B7NCY9_9AGAM</name>
<evidence type="ECO:0000256" key="2">
    <source>
        <dbReference type="ARBA" id="ARBA00022737"/>
    </source>
</evidence>
<dbReference type="STRING" id="1314800.A0A1B7NCY9"/>
<evidence type="ECO:0000256" key="1">
    <source>
        <dbReference type="ARBA" id="ARBA00022723"/>
    </source>
</evidence>
<proteinExistence type="predicted"/>
<dbReference type="InParanoid" id="A0A1B7NCY9"/>
<dbReference type="PANTHER" id="PTHR23057:SF0">
    <property type="entry name" value="JUXTAPOSED WITH ANOTHER ZINC FINGER PROTEIN 1"/>
    <property type="match status" value="1"/>
</dbReference>
<dbReference type="Proteomes" id="UP000092154">
    <property type="component" value="Unassembled WGS sequence"/>
</dbReference>
<keyword evidence="7" id="KW-1185">Reference proteome</keyword>
<dbReference type="AlphaFoldDB" id="A0A1B7NCY9"/>
<evidence type="ECO:0000256" key="5">
    <source>
        <dbReference type="SAM" id="MobiDB-lite"/>
    </source>
</evidence>
<evidence type="ECO:0000256" key="3">
    <source>
        <dbReference type="ARBA" id="ARBA00022771"/>
    </source>
</evidence>
<evidence type="ECO:0008006" key="8">
    <source>
        <dbReference type="Google" id="ProtNLM"/>
    </source>
</evidence>
<reference evidence="6 7" key="1">
    <citation type="submission" date="2016-06" db="EMBL/GenBank/DDBJ databases">
        <title>Comparative genomics of the ectomycorrhizal sister species Rhizopogon vinicolor and Rhizopogon vesiculosus (Basidiomycota: Boletales) reveals a divergence of the mating type B locus.</title>
        <authorList>
            <consortium name="DOE Joint Genome Institute"/>
            <person name="Mujic A.B."/>
            <person name="Kuo A."/>
            <person name="Tritt A."/>
            <person name="Lipzen A."/>
            <person name="Chen C."/>
            <person name="Johnson J."/>
            <person name="Sharma A."/>
            <person name="Barry K."/>
            <person name="Grigoriev I.V."/>
            <person name="Spatafora J.W."/>
        </authorList>
    </citation>
    <scope>NUCLEOTIDE SEQUENCE [LARGE SCALE GENOMIC DNA]</scope>
    <source>
        <strain evidence="6 7">AM-OR11-026</strain>
    </source>
</reference>
<dbReference type="InterPro" id="IPR051580">
    <property type="entry name" value="ZnF-Chromatin_assoc"/>
</dbReference>
<keyword evidence="2" id="KW-0677">Repeat</keyword>
<evidence type="ECO:0000313" key="7">
    <source>
        <dbReference type="Proteomes" id="UP000092154"/>
    </source>
</evidence>
<dbReference type="OrthoDB" id="3269380at2759"/>
<protein>
    <recommendedName>
        <fullName evidence="8">C2H2-type domain-containing protein</fullName>
    </recommendedName>
</protein>
<accession>A0A1B7NCY9</accession>
<evidence type="ECO:0000313" key="6">
    <source>
        <dbReference type="EMBL" id="OAX42713.1"/>
    </source>
</evidence>
<dbReference type="EMBL" id="KV448151">
    <property type="protein sequence ID" value="OAX42713.1"/>
    <property type="molecule type" value="Genomic_DNA"/>
</dbReference>
<evidence type="ECO:0000256" key="4">
    <source>
        <dbReference type="ARBA" id="ARBA00022833"/>
    </source>
</evidence>
<keyword evidence="3" id="KW-0863">Zinc-finger</keyword>
<gene>
    <name evidence="6" type="ORF">K503DRAFT_309006</name>
</gene>
<keyword evidence="1" id="KW-0479">Metal-binding</keyword>
<organism evidence="6 7">
    <name type="scientific">Rhizopogon vinicolor AM-OR11-026</name>
    <dbReference type="NCBI Taxonomy" id="1314800"/>
    <lineage>
        <taxon>Eukaryota</taxon>
        <taxon>Fungi</taxon>
        <taxon>Dikarya</taxon>
        <taxon>Basidiomycota</taxon>
        <taxon>Agaricomycotina</taxon>
        <taxon>Agaricomycetes</taxon>
        <taxon>Agaricomycetidae</taxon>
        <taxon>Boletales</taxon>
        <taxon>Suillineae</taxon>
        <taxon>Rhizopogonaceae</taxon>
        <taxon>Rhizopogon</taxon>
    </lineage>
</organism>
<sequence>MSDREHLENQYPWSPNTPISTGSLVSRSSSPWYDDCASVGRERDINMCSDFTCCGLSLIDLHSLVDHFEEAHVVVFDSAGNAVYPHPSPLLRVVDHENKGPYMSFVLGYPMPSAPVAFIASEDVEGEGKSDADSEPTSEPTSPVDTSSEEEPRHLPPIVSVNAAIKPMLPVRNGKREQRSRSRSRQWRKDKTYKCPHPDCTKTYLNANGLKYHLEKGTCKTEISVPKFYR</sequence>
<feature type="compositionally biased region" description="Polar residues" evidence="5">
    <location>
        <begin position="135"/>
        <end position="146"/>
    </location>
</feature>
<feature type="region of interest" description="Disordered" evidence="5">
    <location>
        <begin position="124"/>
        <end position="191"/>
    </location>
</feature>
<dbReference type="GO" id="GO:0008270">
    <property type="term" value="F:zinc ion binding"/>
    <property type="evidence" value="ECO:0007669"/>
    <property type="project" value="UniProtKB-KW"/>
</dbReference>
<dbReference type="PANTHER" id="PTHR23057">
    <property type="entry name" value="JUXTAPOSED WITH ANOTHER ZINC FINGER PROTEIN 1"/>
    <property type="match status" value="1"/>
</dbReference>
<keyword evidence="4" id="KW-0862">Zinc</keyword>
<dbReference type="GO" id="GO:0005634">
    <property type="term" value="C:nucleus"/>
    <property type="evidence" value="ECO:0007669"/>
    <property type="project" value="TreeGrafter"/>
</dbReference>
<dbReference type="Gene3D" id="3.30.160.60">
    <property type="entry name" value="Classic Zinc Finger"/>
    <property type="match status" value="1"/>
</dbReference>